<dbReference type="Proteomes" id="UP000505325">
    <property type="component" value="Chromosome"/>
</dbReference>
<feature type="transmembrane region" description="Helical" evidence="1">
    <location>
        <begin position="24"/>
        <end position="45"/>
    </location>
</feature>
<dbReference type="Pfam" id="PF05137">
    <property type="entry name" value="PilN"/>
    <property type="match status" value="1"/>
</dbReference>
<evidence type="ECO:0000313" key="2">
    <source>
        <dbReference type="EMBL" id="QKJ85302.1"/>
    </source>
</evidence>
<dbReference type="InterPro" id="IPR052534">
    <property type="entry name" value="Extracell_DNA_Util/SecSys_Comp"/>
</dbReference>
<keyword evidence="1" id="KW-1133">Transmembrane helix</keyword>
<dbReference type="RefSeq" id="WP_173632415.1">
    <property type="nucleotide sequence ID" value="NZ_CP054212.1"/>
</dbReference>
<keyword evidence="3" id="KW-1185">Reference proteome</keyword>
<dbReference type="PANTHER" id="PTHR40278:SF1">
    <property type="entry name" value="DNA UTILIZATION PROTEIN HOFN"/>
    <property type="match status" value="1"/>
</dbReference>
<dbReference type="InterPro" id="IPR007813">
    <property type="entry name" value="PilN"/>
</dbReference>
<evidence type="ECO:0000313" key="3">
    <source>
        <dbReference type="Proteomes" id="UP000505325"/>
    </source>
</evidence>
<gene>
    <name evidence="2" type="ORF">PMPD1_0322</name>
</gene>
<dbReference type="EMBL" id="CP054212">
    <property type="protein sequence ID" value="QKJ85302.1"/>
    <property type="molecule type" value="Genomic_DNA"/>
</dbReference>
<sequence length="182" mass="20826">MMVWVNLLPWREARLLRRWRQWRMLIIGSLVIALAVNILWISVLVSTNNHLQRAVSEAGAARQQADKAARYRQEALQQQLQLLQRWQQKQHQYLQSQAWLDFVERLGGRLPQSVWLTALQKTAASLRFAGLSLSVDDIALLTRQLGELGLFRRVNGGAIEQHTSGALSFTLTAMLEGEKEDE</sequence>
<evidence type="ECO:0000256" key="1">
    <source>
        <dbReference type="SAM" id="Phobius"/>
    </source>
</evidence>
<organism evidence="2 3">
    <name type="scientific">Paramixta manurensis</name>
    <dbReference type="NCBI Taxonomy" id="2740817"/>
    <lineage>
        <taxon>Bacteria</taxon>
        <taxon>Pseudomonadati</taxon>
        <taxon>Pseudomonadota</taxon>
        <taxon>Gammaproteobacteria</taxon>
        <taxon>Enterobacterales</taxon>
        <taxon>Erwiniaceae</taxon>
        <taxon>Paramixta</taxon>
    </lineage>
</organism>
<dbReference type="AlphaFoldDB" id="A0A6M8UEV7"/>
<accession>A0A6M8UEV7</accession>
<keyword evidence="1" id="KW-0472">Membrane</keyword>
<proteinExistence type="predicted"/>
<reference evidence="2 3" key="1">
    <citation type="submission" date="2020-06" db="EMBL/GenBank/DDBJ databases">
        <title>Genome sequence of Paramixta manurensis strain PD-1.</title>
        <authorList>
            <person name="Lee C.W."/>
            <person name="Kim J."/>
        </authorList>
    </citation>
    <scope>NUCLEOTIDE SEQUENCE [LARGE SCALE GENOMIC DNA]</scope>
    <source>
        <strain evidence="2 3">PD-1</strain>
    </source>
</reference>
<keyword evidence="1" id="KW-0812">Transmembrane</keyword>
<name>A0A6M8UEV7_9GAMM</name>
<dbReference type="PANTHER" id="PTHR40278">
    <property type="entry name" value="DNA UTILIZATION PROTEIN HOFN"/>
    <property type="match status" value="1"/>
</dbReference>
<protein>
    <submittedName>
        <fullName evidence="2">Pilus assembly protein HofN</fullName>
    </submittedName>
</protein>
<dbReference type="KEGG" id="pmak:PMPD1_0322"/>